<name>A0A8J7SP58_9BACT</name>
<comment type="subcellular location">
    <subcellularLocation>
        <location evidence="1">Endomembrane system</location>
        <topology evidence="1">Multi-pass membrane protein</topology>
    </subcellularLocation>
</comment>
<keyword evidence="4 7" id="KW-1133">Transmembrane helix</keyword>
<dbReference type="Proteomes" id="UP000624703">
    <property type="component" value="Unassembled WGS sequence"/>
</dbReference>
<dbReference type="PANTHER" id="PTHR31563">
    <property type="entry name" value="ION CHANNEL POLLUX-RELATED"/>
    <property type="match status" value="1"/>
</dbReference>
<feature type="domain" description="CASTOR/POLLUX/SYM8 ion channel conserved" evidence="8">
    <location>
        <begin position="283"/>
        <end position="377"/>
    </location>
</feature>
<evidence type="ECO:0000256" key="6">
    <source>
        <dbReference type="ARBA" id="ARBA00023136"/>
    </source>
</evidence>
<dbReference type="RefSeq" id="WP_200312137.1">
    <property type="nucleotide sequence ID" value="NZ_JAENIM010000043.1"/>
</dbReference>
<evidence type="ECO:0000256" key="2">
    <source>
        <dbReference type="ARBA" id="ARBA00022448"/>
    </source>
</evidence>
<reference evidence="9" key="1">
    <citation type="submission" date="2021-01" db="EMBL/GenBank/DDBJ databases">
        <title>Modified the classification status of verrucomicrobia.</title>
        <authorList>
            <person name="Feng X."/>
        </authorList>
    </citation>
    <scope>NUCLEOTIDE SEQUENCE</scope>
    <source>
        <strain evidence="9">_KCTC 22039</strain>
    </source>
</reference>
<dbReference type="InterPro" id="IPR044849">
    <property type="entry name" value="CASTOR/POLLUX/SYM8-like"/>
</dbReference>
<dbReference type="InterPro" id="IPR010420">
    <property type="entry name" value="CASTOR/POLLUX/SYM8_dom"/>
</dbReference>
<keyword evidence="3 7" id="KW-0812">Transmembrane</keyword>
<evidence type="ECO:0000256" key="7">
    <source>
        <dbReference type="SAM" id="Phobius"/>
    </source>
</evidence>
<keyword evidence="6 7" id="KW-0472">Membrane</keyword>
<organism evidence="9 10">
    <name type="scientific">Persicirhabdus sediminis</name>
    <dbReference type="NCBI Taxonomy" id="454144"/>
    <lineage>
        <taxon>Bacteria</taxon>
        <taxon>Pseudomonadati</taxon>
        <taxon>Verrucomicrobiota</taxon>
        <taxon>Verrucomicrobiia</taxon>
        <taxon>Verrucomicrobiales</taxon>
        <taxon>Verrucomicrobiaceae</taxon>
        <taxon>Persicirhabdus</taxon>
    </lineage>
</organism>
<evidence type="ECO:0000313" key="9">
    <source>
        <dbReference type="EMBL" id="MBK1792123.1"/>
    </source>
</evidence>
<dbReference type="AlphaFoldDB" id="A0A8J7SP58"/>
<dbReference type="Pfam" id="PF06241">
    <property type="entry name" value="Castor_Poll_mid"/>
    <property type="match status" value="1"/>
</dbReference>
<dbReference type="Gene3D" id="3.40.50.720">
    <property type="entry name" value="NAD(P)-binding Rossmann-like Domain"/>
    <property type="match status" value="2"/>
</dbReference>
<dbReference type="EMBL" id="JAENIM010000043">
    <property type="protein sequence ID" value="MBK1792123.1"/>
    <property type="molecule type" value="Genomic_DNA"/>
</dbReference>
<evidence type="ECO:0000256" key="3">
    <source>
        <dbReference type="ARBA" id="ARBA00022692"/>
    </source>
</evidence>
<feature type="transmembrane region" description="Helical" evidence="7">
    <location>
        <begin position="20"/>
        <end position="40"/>
    </location>
</feature>
<evidence type="ECO:0000259" key="8">
    <source>
        <dbReference type="Pfam" id="PF06241"/>
    </source>
</evidence>
<evidence type="ECO:0000256" key="1">
    <source>
        <dbReference type="ARBA" id="ARBA00004127"/>
    </source>
</evidence>
<evidence type="ECO:0000256" key="5">
    <source>
        <dbReference type="ARBA" id="ARBA00023065"/>
    </source>
</evidence>
<comment type="caution">
    <text evidence="9">The sequence shown here is derived from an EMBL/GenBank/DDBJ whole genome shotgun (WGS) entry which is preliminary data.</text>
</comment>
<protein>
    <recommendedName>
        <fullName evidence="8">CASTOR/POLLUX/SYM8 ion channel conserved domain-containing protein</fullName>
    </recommendedName>
</protein>
<dbReference type="PANTHER" id="PTHR31563:SF10">
    <property type="entry name" value="ION CHANNEL POLLUX-RELATED"/>
    <property type="match status" value="1"/>
</dbReference>
<keyword evidence="10" id="KW-1185">Reference proteome</keyword>
<evidence type="ECO:0000313" key="10">
    <source>
        <dbReference type="Proteomes" id="UP000624703"/>
    </source>
</evidence>
<proteinExistence type="predicted"/>
<dbReference type="GO" id="GO:0012505">
    <property type="term" value="C:endomembrane system"/>
    <property type="evidence" value="ECO:0007669"/>
    <property type="project" value="UniProtKB-SubCell"/>
</dbReference>
<sequence>MAFKKIIRYRIDSFMAKGGISIFTSLVIAFLVIFVVLATLRGLLAWGFPPESLASQHQLSFTGNAYITFLELTDPGNMAQDIYSSPAHKFFAVIAGLSGVIIFSALIAFITTAMDQKISELKRGHSKVIEDDHTLILGWNEQRIVEIIRELIMANESEDDACVVILSDMDKETMDDTLRLRLPNTQTTRIVTRCGNTASLINLDIVSAESCKSMIILAACDEMGSAKDKTMSDAKVMQTILALNTIKAHKDEAAIVAEIYSPTYRDIINKTFAENIVTVDTGDILAKLLVQTSRSVGLSVVYNEILSYDGCEMYFYQADWGDISFADLPYHFADGVPMGIRHADGSLSLNPPLDYQLTSDDEILILADDDSTIHYENQAVAQPEKLTLANRRSEQSIEKELILGWSNKVPTILQQYADYVQDGSQIDIMLLDPSDSIREEIQLANDTLEGMDIRLIEKDRLSMNDLTSLSPQNYDNIIVLAEAGRDMDAQKVDSENIATLLLLRHIFEQGKHDQNGTKLITEILDSMNYPLISQAGVKDVIISNRLVSMILAQISESRDIKLVYDDIFEEDGSEIYLKPAQLYFDDLPKVVSFASMIRIAQQRGEVCLGVKTNQLENDADHNFGIQLIPEKNTTFTLQPDDTLVVLSEDEF</sequence>
<feature type="transmembrane region" description="Helical" evidence="7">
    <location>
        <begin position="90"/>
        <end position="113"/>
    </location>
</feature>
<dbReference type="GO" id="GO:0006811">
    <property type="term" value="P:monoatomic ion transport"/>
    <property type="evidence" value="ECO:0007669"/>
    <property type="project" value="UniProtKB-KW"/>
</dbReference>
<keyword evidence="5" id="KW-0406">Ion transport</keyword>
<evidence type="ECO:0000256" key="4">
    <source>
        <dbReference type="ARBA" id="ARBA00022989"/>
    </source>
</evidence>
<keyword evidence="2" id="KW-0813">Transport</keyword>
<accession>A0A8J7SP58</accession>
<gene>
    <name evidence="9" type="ORF">JIN82_13255</name>
</gene>